<keyword evidence="2" id="KW-1185">Reference proteome</keyword>
<evidence type="ECO:0008006" key="3">
    <source>
        <dbReference type="Google" id="ProtNLM"/>
    </source>
</evidence>
<proteinExistence type="predicted"/>
<comment type="caution">
    <text evidence="1">The sequence shown here is derived from an EMBL/GenBank/DDBJ whole genome shotgun (WGS) entry which is preliminary data.</text>
</comment>
<organism evidence="1 2">
    <name type="scientific">Entomortierella chlamydospora</name>
    <dbReference type="NCBI Taxonomy" id="101097"/>
    <lineage>
        <taxon>Eukaryota</taxon>
        <taxon>Fungi</taxon>
        <taxon>Fungi incertae sedis</taxon>
        <taxon>Mucoromycota</taxon>
        <taxon>Mortierellomycotina</taxon>
        <taxon>Mortierellomycetes</taxon>
        <taxon>Mortierellales</taxon>
        <taxon>Mortierellaceae</taxon>
        <taxon>Entomortierella</taxon>
    </lineage>
</organism>
<dbReference type="AlphaFoldDB" id="A0A9P6MCP9"/>
<dbReference type="PANTHER" id="PTHR31569:SF4">
    <property type="entry name" value="SWIM-TYPE DOMAIN-CONTAINING PROTEIN"/>
    <property type="match status" value="1"/>
</dbReference>
<sequence length="168" mass="19732">GSKTAYKSAYLFTLLVKAQNIDKGIPVAFMISNSESEYSLIPWLQWLKNSCGLRTTAFMVDCAVTEHAAIRATFPNAKILYCFFHVSQLWEKHLKMGRSKKQCNEMRPKYKAVLSEDGSYEKQLEKWSDLKKTFPTGYKTFIDYVEKNWFKNFSDPAFLRRWALYHRQ</sequence>
<dbReference type="PANTHER" id="PTHR31569">
    <property type="entry name" value="SWIM-TYPE DOMAIN-CONTAINING PROTEIN"/>
    <property type="match status" value="1"/>
</dbReference>
<name>A0A9P6MCP9_9FUNG</name>
<accession>A0A9P6MCP9</accession>
<reference evidence="1" key="1">
    <citation type="journal article" date="2020" name="Fungal Divers.">
        <title>Resolving the Mortierellaceae phylogeny through synthesis of multi-gene phylogenetics and phylogenomics.</title>
        <authorList>
            <person name="Vandepol N."/>
            <person name="Liber J."/>
            <person name="Desiro A."/>
            <person name="Na H."/>
            <person name="Kennedy M."/>
            <person name="Barry K."/>
            <person name="Grigoriev I.V."/>
            <person name="Miller A.N."/>
            <person name="O'Donnell K."/>
            <person name="Stajich J.E."/>
            <person name="Bonito G."/>
        </authorList>
    </citation>
    <scope>NUCLEOTIDE SEQUENCE</scope>
    <source>
        <strain evidence="1">NRRL 2769</strain>
    </source>
</reference>
<evidence type="ECO:0000313" key="1">
    <source>
        <dbReference type="EMBL" id="KAF9992691.1"/>
    </source>
</evidence>
<feature type="non-terminal residue" evidence="1">
    <location>
        <position position="1"/>
    </location>
</feature>
<evidence type="ECO:0000313" key="2">
    <source>
        <dbReference type="Proteomes" id="UP000703661"/>
    </source>
</evidence>
<protein>
    <recommendedName>
        <fullName evidence="3">MULE transposase domain-containing protein</fullName>
    </recommendedName>
</protein>
<dbReference type="EMBL" id="JAAAID010004583">
    <property type="protein sequence ID" value="KAF9992691.1"/>
    <property type="molecule type" value="Genomic_DNA"/>
</dbReference>
<dbReference type="InterPro" id="IPR052579">
    <property type="entry name" value="Zinc_finger_SWIM"/>
</dbReference>
<feature type="non-terminal residue" evidence="1">
    <location>
        <position position="168"/>
    </location>
</feature>
<dbReference type="Proteomes" id="UP000703661">
    <property type="component" value="Unassembled WGS sequence"/>
</dbReference>
<gene>
    <name evidence="1" type="ORF">BGZ80_008448</name>
</gene>